<evidence type="ECO:0000256" key="2">
    <source>
        <dbReference type="ARBA" id="ARBA00005833"/>
    </source>
</evidence>
<evidence type="ECO:0000256" key="5">
    <source>
        <dbReference type="ARBA" id="ARBA00023070"/>
    </source>
</evidence>
<reference evidence="8 9" key="1">
    <citation type="submission" date="2015-10" db="EMBL/GenBank/DDBJ databases">
        <title>Conservation of the essential genome among Caulobacter and Brevundimonas species.</title>
        <authorList>
            <person name="Scott D."/>
            <person name="Ely B."/>
        </authorList>
    </citation>
    <scope>NUCLEOTIDE SEQUENCE [LARGE SCALE GENOMIC DNA]</scope>
    <source>
        <strain evidence="8 9">CB4</strain>
    </source>
</reference>
<dbReference type="InterPro" id="IPR002937">
    <property type="entry name" value="Amino_oxidase"/>
</dbReference>
<comment type="catalytic activity">
    <reaction evidence="6">
        <text>L-tryptophan + O2 = indole-3-acetamide + CO2 + H2O</text>
        <dbReference type="Rhea" id="RHEA:16165"/>
        <dbReference type="ChEBI" id="CHEBI:15377"/>
        <dbReference type="ChEBI" id="CHEBI:15379"/>
        <dbReference type="ChEBI" id="CHEBI:16031"/>
        <dbReference type="ChEBI" id="CHEBI:16526"/>
        <dbReference type="ChEBI" id="CHEBI:57912"/>
        <dbReference type="EC" id="1.13.12.3"/>
    </reaction>
</comment>
<keyword evidence="5" id="KW-0073">Auxin biosynthesis</keyword>
<dbReference type="OrthoDB" id="337830at2"/>
<dbReference type="PANTHER" id="PTHR10742:SF410">
    <property type="entry name" value="LYSINE-SPECIFIC HISTONE DEMETHYLASE 2"/>
    <property type="match status" value="1"/>
</dbReference>
<proteinExistence type="inferred from homology"/>
<accession>A0A0P0P209</accession>
<dbReference type="Gene3D" id="1.20.1440.240">
    <property type="match status" value="1"/>
</dbReference>
<evidence type="ECO:0000256" key="6">
    <source>
        <dbReference type="ARBA" id="ARBA00047321"/>
    </source>
</evidence>
<sequence length="530" mass="57809">MDLGARTPTRRQLLSAIAAVGGTAALYQAMTSLGHAAETQFAGPPNLAGARKGASVIVLGAGLAGLLAAHELTKAGYRVQILEYQDRAGGRNWSLRGGDTYTELGGATQKVGYAPGNYFNPGPWRIPHHHRTLLHYCKAFGVALEPFIQFNHNTWIHSSQSFGGKPVRFKAAAADFEGHVAELLAKSVNTKALDEAVTPEDRERLLEALKGWGMLDKDYRYASNLRSASHRGYDRPPGGGINGAPIPSALYDLHDVLDPQVWTSMAFFMGHEMQTTMFQPVGGMDMIGKAFAKQVEGQITYGAKVTKIAQDDRGVAVTYADTRSGKVSTAQADWCVCTIPLSVLGQIDTQVTDEMMAAIKAVPYSGQVKIGLEMNRRFWEEEDSIYGGHSFTDQEIALISYPNNNLFGDGPAVLLGAFAREMGAYRLAGMTPQQRLEVALQQGSVLHPASYRKEFRTGASVAWSRVPWALGCCARWTEETRKEHYQTLVAMDRRIVLAGEHASYVGCWMEGALLSSIDAITRLHKRALEA</sequence>
<evidence type="ECO:0000256" key="3">
    <source>
        <dbReference type="ARBA" id="ARBA00012535"/>
    </source>
</evidence>
<comment type="pathway">
    <text evidence="1">Plant hormone metabolism; auxin biosynthesis.</text>
</comment>
<dbReference type="InterPro" id="IPR036188">
    <property type="entry name" value="FAD/NAD-bd_sf"/>
</dbReference>
<gene>
    <name evidence="8" type="ORF">AQ619_14270</name>
</gene>
<evidence type="ECO:0000259" key="7">
    <source>
        <dbReference type="Pfam" id="PF01593"/>
    </source>
</evidence>
<dbReference type="GO" id="GO:0050361">
    <property type="term" value="F:tryptophan 2-monooxygenase activity"/>
    <property type="evidence" value="ECO:0007669"/>
    <property type="project" value="UniProtKB-EC"/>
</dbReference>
<evidence type="ECO:0000313" key="8">
    <source>
        <dbReference type="EMBL" id="ALL14416.1"/>
    </source>
</evidence>
<evidence type="ECO:0000256" key="4">
    <source>
        <dbReference type="ARBA" id="ARBA00017871"/>
    </source>
</evidence>
<dbReference type="Gene3D" id="3.50.50.60">
    <property type="entry name" value="FAD/NAD(P)-binding domain"/>
    <property type="match status" value="1"/>
</dbReference>
<evidence type="ECO:0000313" key="9">
    <source>
        <dbReference type="Proteomes" id="UP000056905"/>
    </source>
</evidence>
<dbReference type="Gene3D" id="3.90.660.10">
    <property type="match status" value="1"/>
</dbReference>
<dbReference type="PROSITE" id="PS51318">
    <property type="entry name" value="TAT"/>
    <property type="match status" value="1"/>
</dbReference>
<dbReference type="InterPro" id="IPR050281">
    <property type="entry name" value="Flavin_monoamine_oxidase"/>
</dbReference>
<dbReference type="EMBL" id="CP013002">
    <property type="protein sequence ID" value="ALL14416.1"/>
    <property type="molecule type" value="Genomic_DNA"/>
</dbReference>
<dbReference type="SUPFAM" id="SSF51905">
    <property type="entry name" value="FAD/NAD(P)-binding domain"/>
    <property type="match status" value="1"/>
</dbReference>
<dbReference type="KEGG" id="chq:AQ619_14270"/>
<keyword evidence="9" id="KW-1185">Reference proteome</keyword>
<organism evidence="8 9">
    <name type="scientific">Caulobacter henricii</name>
    <dbReference type="NCBI Taxonomy" id="69395"/>
    <lineage>
        <taxon>Bacteria</taxon>
        <taxon>Pseudomonadati</taxon>
        <taxon>Pseudomonadota</taxon>
        <taxon>Alphaproteobacteria</taxon>
        <taxon>Caulobacterales</taxon>
        <taxon>Caulobacteraceae</taxon>
        <taxon>Caulobacter</taxon>
    </lineage>
</organism>
<dbReference type="STRING" id="69395.AQ619_14270"/>
<dbReference type="Pfam" id="PF01593">
    <property type="entry name" value="Amino_oxidase"/>
    <property type="match status" value="1"/>
</dbReference>
<dbReference type="GO" id="GO:0009851">
    <property type="term" value="P:auxin biosynthetic process"/>
    <property type="evidence" value="ECO:0007669"/>
    <property type="project" value="UniProtKB-KW"/>
</dbReference>
<evidence type="ECO:0000256" key="1">
    <source>
        <dbReference type="ARBA" id="ARBA00004814"/>
    </source>
</evidence>
<feature type="domain" description="Amine oxidase" evidence="7">
    <location>
        <begin position="63"/>
        <end position="519"/>
    </location>
</feature>
<dbReference type="PANTHER" id="PTHR10742">
    <property type="entry name" value="FLAVIN MONOAMINE OXIDASE"/>
    <property type="match status" value="1"/>
</dbReference>
<dbReference type="InterPro" id="IPR006311">
    <property type="entry name" value="TAT_signal"/>
</dbReference>
<dbReference type="EC" id="1.13.12.3" evidence="3"/>
<dbReference type="RefSeq" id="WP_062148992.1">
    <property type="nucleotide sequence ID" value="NZ_CP013002.1"/>
</dbReference>
<dbReference type="Proteomes" id="UP000056905">
    <property type="component" value="Chromosome"/>
</dbReference>
<name>A0A0P0P209_9CAUL</name>
<dbReference type="SUPFAM" id="SSF54373">
    <property type="entry name" value="FAD-linked reductases, C-terminal domain"/>
    <property type="match status" value="1"/>
</dbReference>
<comment type="similarity">
    <text evidence="2">Belongs to the tryptophan 2-monooxygenase family.</text>
</comment>
<protein>
    <recommendedName>
        <fullName evidence="4">Tryptophan 2-monooxygenase</fullName>
        <ecNumber evidence="3">1.13.12.3</ecNumber>
    </recommendedName>
</protein>
<dbReference type="AlphaFoldDB" id="A0A0P0P209"/>